<organism evidence="4 5">
    <name type="scientific">Roseovarius faecimaris</name>
    <dbReference type="NCBI Taxonomy" id="2494550"/>
    <lineage>
        <taxon>Bacteria</taxon>
        <taxon>Pseudomonadati</taxon>
        <taxon>Pseudomonadota</taxon>
        <taxon>Alphaproteobacteria</taxon>
        <taxon>Rhodobacterales</taxon>
        <taxon>Roseobacteraceae</taxon>
        <taxon>Roseovarius</taxon>
    </lineage>
</organism>
<evidence type="ECO:0000256" key="2">
    <source>
        <dbReference type="SAM" id="Phobius"/>
    </source>
</evidence>
<dbReference type="RefSeq" id="WP_157708533.1">
    <property type="nucleotide sequence ID" value="NZ_CP034348.1"/>
</dbReference>
<evidence type="ECO:0000259" key="3">
    <source>
        <dbReference type="Pfam" id="PF06808"/>
    </source>
</evidence>
<feature type="transmembrane region" description="Helical" evidence="2">
    <location>
        <begin position="366"/>
        <end position="387"/>
    </location>
</feature>
<feature type="transmembrane region" description="Helical" evidence="2">
    <location>
        <begin position="466"/>
        <end position="482"/>
    </location>
</feature>
<comment type="function">
    <text evidence="1">Part of the tripartite ATP-independent periplasmic (TRAP) transport system.</text>
</comment>
<feature type="transmembrane region" description="Helical" evidence="2">
    <location>
        <begin position="556"/>
        <end position="582"/>
    </location>
</feature>
<dbReference type="PANTHER" id="PTHR43849:SF2">
    <property type="entry name" value="BLL3936 PROTEIN"/>
    <property type="match status" value="1"/>
</dbReference>
<keyword evidence="1" id="KW-0813">Transport</keyword>
<reference evidence="5" key="1">
    <citation type="submission" date="2018-12" db="EMBL/GenBank/DDBJ databases">
        <title>Complete genome sequence of Roseovarius sp. MME-070.</title>
        <authorList>
            <person name="Nam Y.-D."/>
            <person name="Kang J."/>
            <person name="Chung W.-H."/>
            <person name="Park Y.S."/>
        </authorList>
    </citation>
    <scope>NUCLEOTIDE SEQUENCE [LARGE SCALE GENOMIC DNA]</scope>
    <source>
        <strain evidence="5">MME-070</strain>
    </source>
</reference>
<dbReference type="GO" id="GO:0005886">
    <property type="term" value="C:plasma membrane"/>
    <property type="evidence" value="ECO:0007669"/>
    <property type="project" value="UniProtKB-SubCell"/>
</dbReference>
<dbReference type="GO" id="GO:0022857">
    <property type="term" value="F:transmembrane transporter activity"/>
    <property type="evidence" value="ECO:0007669"/>
    <property type="project" value="UniProtKB-UniRule"/>
</dbReference>
<feature type="transmembrane region" description="Helical" evidence="2">
    <location>
        <begin position="399"/>
        <end position="417"/>
    </location>
</feature>
<keyword evidence="1" id="KW-1003">Cell membrane</keyword>
<dbReference type="AlphaFoldDB" id="A0A6I6IUH2"/>
<feature type="transmembrane region" description="Helical" evidence="2">
    <location>
        <begin position="199"/>
        <end position="221"/>
    </location>
</feature>
<protein>
    <submittedName>
        <fullName evidence="4">TRAP transporter fused permease subunit</fullName>
    </submittedName>
</protein>
<feature type="transmembrane region" description="Helical" evidence="2">
    <location>
        <begin position="646"/>
        <end position="669"/>
    </location>
</feature>
<dbReference type="InterPro" id="IPR010656">
    <property type="entry name" value="DctM"/>
</dbReference>
<keyword evidence="1" id="KW-0997">Cell inner membrane</keyword>
<feature type="transmembrane region" description="Helical" evidence="2">
    <location>
        <begin position="841"/>
        <end position="859"/>
    </location>
</feature>
<feature type="transmembrane region" description="Helical" evidence="2">
    <location>
        <begin position="150"/>
        <end position="168"/>
    </location>
</feature>
<feature type="transmembrane region" description="Helical" evidence="2">
    <location>
        <begin position="676"/>
        <end position="698"/>
    </location>
</feature>
<keyword evidence="2" id="KW-1133">Transmembrane helix</keyword>
<keyword evidence="2" id="KW-0472">Membrane</keyword>
<feature type="domain" description="TRAP C4-dicarboxylate transport system permease DctM subunit" evidence="3">
    <location>
        <begin position="140"/>
        <end position="355"/>
    </location>
</feature>
<keyword evidence="2" id="KW-0812">Transmembrane</keyword>
<feature type="transmembrane region" description="Helical" evidence="2">
    <location>
        <begin position="328"/>
        <end position="345"/>
    </location>
</feature>
<evidence type="ECO:0000313" key="5">
    <source>
        <dbReference type="Proteomes" id="UP000428330"/>
    </source>
</evidence>
<accession>A0A6I6IUH2</accession>
<gene>
    <name evidence="4" type="ORF">EI983_16875</name>
</gene>
<feature type="transmembrane region" description="Helical" evidence="2">
    <location>
        <begin position="444"/>
        <end position="460"/>
    </location>
</feature>
<evidence type="ECO:0000256" key="1">
    <source>
        <dbReference type="RuleBase" id="RU369079"/>
    </source>
</evidence>
<feature type="transmembrane region" description="Helical" evidence="2">
    <location>
        <begin position="594"/>
        <end position="616"/>
    </location>
</feature>
<keyword evidence="5" id="KW-1185">Reference proteome</keyword>
<proteinExistence type="predicted"/>
<name>A0A6I6IUH2_9RHOB</name>
<dbReference type="PANTHER" id="PTHR43849">
    <property type="entry name" value="BLL3936 PROTEIN"/>
    <property type="match status" value="1"/>
</dbReference>
<dbReference type="Pfam" id="PF06808">
    <property type="entry name" value="DctM"/>
    <property type="match status" value="2"/>
</dbReference>
<dbReference type="KEGG" id="rom:EI983_16875"/>
<dbReference type="Proteomes" id="UP000428330">
    <property type="component" value="Chromosome"/>
</dbReference>
<comment type="subcellular location">
    <subcellularLocation>
        <location evidence="1">Cell inner membrane</location>
        <topology evidence="1">Multi-pass membrane protein</topology>
    </subcellularLocation>
</comment>
<dbReference type="NCBIfam" id="TIGR02123">
    <property type="entry name" value="TRAP_fused"/>
    <property type="match status" value="1"/>
</dbReference>
<sequence>MADEKQGGRPLSEEELQDLVASTDAGARNPAGGVGTLLAIVAVVWSVFQVILASPVANYILPGDLINNSRQFHLAFAVFLAFMAYPALKSSPRHYIPIQDWIMGLAGAFIALYGFFFYEKIVNAGGLADDTDKWVALAGLILLFEAARRALGPAMAIIATIFLLYVFFGSSEWVPEVIRWKGASLKKAMSHMWITSEGVFGIALGVSTKFVFLFVLFGALLDKAGAGNYFIKMAFGALGHLRGGPAKAAVVGSAATGLISGSSIANVVTTGTFTIPLMKRVGFTSEKAGAVEVASSVNGQIMPPVMGAAAFLMVEYVGISYVEVITHAFLPAAISYIALVYIVHLEAVKNNMPTLGNRVVSMGKTIGGMAIFFVGFAALCYGVQYPVRWITGVLPSSGLVLSALIFLVYAALLYLAAQVPDLEPDDPNAEEVELPVVGEIYKSGLYYLLPIIVLVYFLMIEQKSPGLSAFWATALLFVILLTQRPLKAIFRGQSDMANAFRDGVVDLWNGLIDGARNMIGIGLATATAGVIVGTVTLTGVGQVMADLVEFLSGGNLIMMLIMVGLLSLVLGMGLPTTANYIVVSSLMAGVVVELGAQSGLIVPLIAVHLFVFYFGIMADVTPPVGLASFAAAAVSGGDAIRTGFTAFFYSLRTVALPFVFIFNTDLLLIDVTWVQGIIVFVAATIAILVFTAGTMGYFLTKSRIYESILLVAVAFALFRPDYFMDRIQPPYAQIPPTELEAKLDTAQAGKELRFVISGPDFDTGEMKDMSLIVPVPEDEGGAARMEAMGFIVMEEDGVMRLEEPMFGAPIADQMSSFDFYADNPVSISAVKVPQSQMPKELVFIPALLLLALVAMLQRARMGKQGEPA</sequence>
<dbReference type="InterPro" id="IPR021814">
    <property type="entry name" value="DUF3394"/>
</dbReference>
<dbReference type="OrthoDB" id="9759894at2"/>
<feature type="domain" description="TRAP C4-dicarboxylate transport system permease DctM subunit" evidence="3">
    <location>
        <begin position="396"/>
        <end position="671"/>
    </location>
</feature>
<dbReference type="Pfam" id="PF11874">
    <property type="entry name" value="DUF3394"/>
    <property type="match status" value="1"/>
</dbReference>
<dbReference type="EMBL" id="CP034348">
    <property type="protein sequence ID" value="QGX99852.1"/>
    <property type="molecule type" value="Genomic_DNA"/>
</dbReference>
<dbReference type="InterPro" id="IPR011853">
    <property type="entry name" value="TRAP_DctM-Dct_fused"/>
</dbReference>
<evidence type="ECO:0000313" key="4">
    <source>
        <dbReference type="EMBL" id="QGX99852.1"/>
    </source>
</evidence>
<feature type="transmembrane region" description="Helical" evidence="2">
    <location>
        <begin position="521"/>
        <end position="544"/>
    </location>
</feature>
<feature type="transmembrane region" description="Helical" evidence="2">
    <location>
        <begin position="37"/>
        <end position="60"/>
    </location>
</feature>
<feature type="transmembrane region" description="Helical" evidence="2">
    <location>
        <begin position="72"/>
        <end position="88"/>
    </location>
</feature>
<feature type="transmembrane region" description="Helical" evidence="2">
    <location>
        <begin position="100"/>
        <end position="118"/>
    </location>
</feature>